<dbReference type="Proteomes" id="UP000050326">
    <property type="component" value="Unassembled WGS sequence"/>
</dbReference>
<evidence type="ECO:0008006" key="5">
    <source>
        <dbReference type="Google" id="ProtNLM"/>
    </source>
</evidence>
<dbReference type="Gene3D" id="3.30.565.40">
    <property type="entry name" value="Fervidobacterium nodosum Rt17-B1 like"/>
    <property type="match status" value="1"/>
</dbReference>
<accession>A0A0P8Z0F1</accession>
<proteinExistence type="predicted"/>
<evidence type="ECO:0000259" key="2">
    <source>
        <dbReference type="Pfam" id="PF13739"/>
    </source>
</evidence>
<keyword evidence="4" id="KW-1185">Reference proteome</keyword>
<sequence>MKSKKNIKNMLIASIAAVFMLTGCNNIGYINMSQNAKDVMNQDVQQKAIYNVKDEQSQISKGTVSAPVKISYKTYTQSIKDEIDESLLLEYKIIRPEISNPDNDDNIMAINKYYKKQTDDFINSIITEELEIAKSDRESARVNGYTYRPYSYGINIEICYNGNNLLSVLSKEYRYTGGAHPMSIWHSATFDLKTGKKLSLSDIFGVSKEEALEKVYETVLSKIEKAKGTEEFFYFENYKEDIYKYYSEDDFILTGDGITFYYQLYAIAPYAAGFPIFNLPLSQAGPLAIDIPPLPSKKIEN</sequence>
<dbReference type="InterPro" id="IPR025303">
    <property type="entry name" value="PdaC"/>
</dbReference>
<evidence type="ECO:0000313" key="3">
    <source>
        <dbReference type="EMBL" id="KPU45633.1"/>
    </source>
</evidence>
<gene>
    <name evidence="3" type="ORF">OXPF_08660</name>
</gene>
<dbReference type="RefSeq" id="WP_054873969.1">
    <property type="nucleotide sequence ID" value="NZ_LKET01000021.1"/>
</dbReference>
<feature type="domain" description="Deacetylase PdaC" evidence="2">
    <location>
        <begin position="86"/>
        <end position="183"/>
    </location>
</feature>
<feature type="domain" description="DUF3298" evidence="1">
    <location>
        <begin position="202"/>
        <end position="282"/>
    </location>
</feature>
<dbReference type="Pfam" id="PF13739">
    <property type="entry name" value="PdaC"/>
    <property type="match status" value="1"/>
</dbReference>
<dbReference type="AlphaFoldDB" id="A0A0P8Z0F1"/>
<dbReference type="EMBL" id="LKET01000021">
    <property type="protein sequence ID" value="KPU45633.1"/>
    <property type="molecule type" value="Genomic_DNA"/>
</dbReference>
<dbReference type="OrthoDB" id="5637at2"/>
<reference evidence="3 4" key="1">
    <citation type="submission" date="2015-09" db="EMBL/GenBank/DDBJ databases">
        <title>Genome sequence of Oxobacter pfennigii DSM 3222.</title>
        <authorList>
            <person name="Poehlein A."/>
            <person name="Bengelsdorf F.R."/>
            <person name="Schiel-Bengelsdorf B."/>
            <person name="Duerre P."/>
            <person name="Daniel R."/>
        </authorList>
    </citation>
    <scope>NUCLEOTIDE SEQUENCE [LARGE SCALE GENOMIC DNA]</scope>
    <source>
        <strain evidence="3 4">DSM 3222</strain>
    </source>
</reference>
<comment type="caution">
    <text evidence="3">The sequence shown here is derived from an EMBL/GenBank/DDBJ whole genome shotgun (WGS) entry which is preliminary data.</text>
</comment>
<dbReference type="Gene3D" id="3.90.640.20">
    <property type="entry name" value="Heat-shock cognate protein, ATPase"/>
    <property type="match status" value="1"/>
</dbReference>
<dbReference type="InterPro" id="IPR021729">
    <property type="entry name" value="DUF3298"/>
</dbReference>
<name>A0A0P8Z0F1_9CLOT</name>
<organism evidence="3 4">
    <name type="scientific">Oxobacter pfennigii</name>
    <dbReference type="NCBI Taxonomy" id="36849"/>
    <lineage>
        <taxon>Bacteria</taxon>
        <taxon>Bacillati</taxon>
        <taxon>Bacillota</taxon>
        <taxon>Clostridia</taxon>
        <taxon>Eubacteriales</taxon>
        <taxon>Clostridiaceae</taxon>
        <taxon>Oxobacter</taxon>
    </lineage>
</organism>
<dbReference type="STRING" id="36849.OXPF_08660"/>
<dbReference type="PROSITE" id="PS51257">
    <property type="entry name" value="PROKAR_LIPOPROTEIN"/>
    <property type="match status" value="1"/>
</dbReference>
<protein>
    <recommendedName>
        <fullName evidence="5">Peptidoglycan-N-acetylmuramic acid deacetylase PdaC</fullName>
    </recommendedName>
</protein>
<evidence type="ECO:0000313" key="4">
    <source>
        <dbReference type="Proteomes" id="UP000050326"/>
    </source>
</evidence>
<evidence type="ECO:0000259" key="1">
    <source>
        <dbReference type="Pfam" id="PF11738"/>
    </source>
</evidence>
<dbReference type="InterPro" id="IPR037126">
    <property type="entry name" value="PdaC/RsiV-like_sf"/>
</dbReference>
<dbReference type="Pfam" id="PF11738">
    <property type="entry name" value="DUF3298"/>
    <property type="match status" value="1"/>
</dbReference>